<dbReference type="OrthoDB" id="9759608at2"/>
<evidence type="ECO:0000313" key="5">
    <source>
        <dbReference type="Proteomes" id="UP000051184"/>
    </source>
</evidence>
<dbReference type="SUPFAM" id="SSF53067">
    <property type="entry name" value="Actin-like ATPase domain"/>
    <property type="match status" value="1"/>
</dbReference>
<evidence type="ECO:0000259" key="2">
    <source>
        <dbReference type="Pfam" id="PF05378"/>
    </source>
</evidence>
<dbReference type="RefSeq" id="WP_058316186.1">
    <property type="nucleotide sequence ID" value="NZ_CYTO01000005.1"/>
</dbReference>
<accession>A0A0N7MC55</accession>
<proteinExistence type="predicted"/>
<dbReference type="PANTHER" id="PTHR11365">
    <property type="entry name" value="5-OXOPROLINASE RELATED"/>
    <property type="match status" value="1"/>
</dbReference>
<dbReference type="GO" id="GO:0017168">
    <property type="term" value="F:5-oxoprolinase (ATP-hydrolyzing) activity"/>
    <property type="evidence" value="ECO:0007669"/>
    <property type="project" value="TreeGrafter"/>
</dbReference>
<feature type="domain" description="Acetophenone carboxylase-like C-terminal" evidence="3">
    <location>
        <begin position="514"/>
        <end position="680"/>
    </location>
</feature>
<dbReference type="EMBL" id="CYUE01000022">
    <property type="protein sequence ID" value="CUK27264.1"/>
    <property type="molecule type" value="Genomic_DNA"/>
</dbReference>
<dbReference type="InterPro" id="IPR008040">
    <property type="entry name" value="Hydant_A_N"/>
</dbReference>
<dbReference type="STRING" id="1715691.TA5113_00555"/>
<dbReference type="Pfam" id="PF19278">
    <property type="entry name" value="Hydant_A_C"/>
    <property type="match status" value="1"/>
</dbReference>
<dbReference type="PANTHER" id="PTHR11365:SF23">
    <property type="entry name" value="HYPOTHETICAL 5-OXOPROLINASE (EUROFUNG)-RELATED"/>
    <property type="match status" value="1"/>
</dbReference>
<dbReference type="Pfam" id="PF01968">
    <property type="entry name" value="Hydantoinase_A"/>
    <property type="match status" value="1"/>
</dbReference>
<feature type="domain" description="Hydantoinase/oxoprolinase N-terminal" evidence="2">
    <location>
        <begin position="11"/>
        <end position="192"/>
    </location>
</feature>
<evidence type="ECO:0000259" key="1">
    <source>
        <dbReference type="Pfam" id="PF01968"/>
    </source>
</evidence>
<dbReference type="InterPro" id="IPR045079">
    <property type="entry name" value="Oxoprolinase-like"/>
</dbReference>
<name>A0A0N7MC55_9RHOB</name>
<dbReference type="GO" id="GO:0016874">
    <property type="term" value="F:ligase activity"/>
    <property type="evidence" value="ECO:0007669"/>
    <property type="project" value="UniProtKB-KW"/>
</dbReference>
<reference evidence="5" key="1">
    <citation type="submission" date="2015-09" db="EMBL/GenBank/DDBJ databases">
        <authorList>
            <person name="Rodrigo-Torres Lidia"/>
            <person name="Arahal R.David."/>
        </authorList>
    </citation>
    <scope>NUCLEOTIDE SEQUENCE [LARGE SCALE GENOMIC DNA]</scope>
    <source>
        <strain evidence="5">CECT 5114</strain>
    </source>
</reference>
<keyword evidence="5" id="KW-1185">Reference proteome</keyword>
<dbReference type="GO" id="GO:0006749">
    <property type="term" value="P:glutathione metabolic process"/>
    <property type="evidence" value="ECO:0007669"/>
    <property type="project" value="TreeGrafter"/>
</dbReference>
<dbReference type="InterPro" id="IPR043129">
    <property type="entry name" value="ATPase_NBD"/>
</dbReference>
<organism evidence="4 5">
    <name type="scientific">Cognatishimia activa</name>
    <dbReference type="NCBI Taxonomy" id="1715691"/>
    <lineage>
        <taxon>Bacteria</taxon>
        <taxon>Pseudomonadati</taxon>
        <taxon>Pseudomonadota</taxon>
        <taxon>Alphaproteobacteria</taxon>
        <taxon>Rhodobacterales</taxon>
        <taxon>Paracoccaceae</taxon>
        <taxon>Cognatishimia</taxon>
    </lineage>
</organism>
<gene>
    <name evidence="4" type="primary">apc3_2</name>
    <name evidence="4" type="ORF">TA5114_03092</name>
</gene>
<dbReference type="InterPro" id="IPR049517">
    <property type="entry name" value="ACX-like_C"/>
</dbReference>
<feature type="domain" description="Hydantoinase A/oxoprolinase" evidence="1">
    <location>
        <begin position="212"/>
        <end position="499"/>
    </location>
</feature>
<dbReference type="EC" id="6.4.1.8" evidence="4"/>
<evidence type="ECO:0000313" key="4">
    <source>
        <dbReference type="EMBL" id="CUK27264.1"/>
    </source>
</evidence>
<dbReference type="GO" id="GO:0005829">
    <property type="term" value="C:cytosol"/>
    <property type="evidence" value="ECO:0007669"/>
    <property type="project" value="TreeGrafter"/>
</dbReference>
<keyword evidence="4" id="KW-0436">Ligase</keyword>
<evidence type="ECO:0000259" key="3">
    <source>
        <dbReference type="Pfam" id="PF19278"/>
    </source>
</evidence>
<dbReference type="Pfam" id="PF05378">
    <property type="entry name" value="Hydant_A_N"/>
    <property type="match status" value="1"/>
</dbReference>
<protein>
    <submittedName>
        <fullName evidence="4">Acetophenone carboxylase gamma subunit</fullName>
        <ecNumber evidence="4">6.4.1.8</ecNumber>
    </submittedName>
</protein>
<sequence>MSTPNPSRQIKVGIDTGGTFTDIIAVDSASGEAFATKVPSTPDNPARGLVSGVDQITKQLGLDHTAVEALCHGTTVATNALLEDRFMSLGLIVTKGFRHIVEIARQSVPEGYGNSYFWVKPDRIVPLHLVKEVDERLKFDGDVIRDLDEDSVREAAEFFKRKKVKALGICLIHAYANPDHEKRVRDIVSEICPDLPVSISSEVLPEYREYERTITTLVDVFVKPKMNQYMGDIHELLPTDLKAAPFLVMKSNGGVAGVDQIRDRPISTALSGPAAGALGAAIFAESAGFPNVVTLDAGGTSTDLCLVESGEAHLTTNGSIGRFPVKLPMIDVVTVGTGGGSIAWKNPEGRLAVGPKSAGASPGPLCYPNGGDNPTITDANLVLGRIPPELIGGGIALDVDRARNGMVELGNELGLNATPEEIANGIIEVANWNQANAIRQLVVRRGFAAGDLALMSFGGSGPAQSAAVMDLVGLQATIVPLNPGNVSAFGLLAVDWRTDHVQTRVMREDNVDLSAVSEIFQKLEAEASQALKKDGVAEADTALVRYVDARYVGMADELRVAVPSGDLGEQFLADALESFHNSHQSMFGYDYRDEQPVEIVNLAVSGFGKIRRPDLGAHFAEGSSDPIPASHRQVYFESAGGFVDTPIYDRSSLTAGAEITGPAVIQEFGSTTVLFDGQHMSVHPAGSLIIRSRRDASEV</sequence>
<dbReference type="InterPro" id="IPR002821">
    <property type="entry name" value="Hydantoinase_A"/>
</dbReference>
<dbReference type="Proteomes" id="UP000051184">
    <property type="component" value="Unassembled WGS sequence"/>
</dbReference>
<dbReference type="AlphaFoldDB" id="A0A0N7MC55"/>